<evidence type="ECO:0000256" key="1">
    <source>
        <dbReference type="ARBA" id="ARBA00006568"/>
    </source>
</evidence>
<dbReference type="SUPFAM" id="SSF51101">
    <property type="entry name" value="Mannose-binding lectins"/>
    <property type="match status" value="1"/>
</dbReference>
<keyword evidence="4" id="KW-1185">Reference proteome</keyword>
<organism evidence="4 5">
    <name type="scientific">Nicotiana sylvestris</name>
    <name type="common">Wood tobacco</name>
    <name type="synonym">South American tobacco</name>
    <dbReference type="NCBI Taxonomy" id="4096"/>
    <lineage>
        <taxon>Eukaryota</taxon>
        <taxon>Viridiplantae</taxon>
        <taxon>Streptophyta</taxon>
        <taxon>Embryophyta</taxon>
        <taxon>Tracheophyta</taxon>
        <taxon>Spermatophyta</taxon>
        <taxon>Magnoliopsida</taxon>
        <taxon>eudicotyledons</taxon>
        <taxon>Gunneridae</taxon>
        <taxon>Pentapetalae</taxon>
        <taxon>asterids</taxon>
        <taxon>lamiids</taxon>
        <taxon>Solanales</taxon>
        <taxon>Solanaceae</taxon>
        <taxon>Nicotianoideae</taxon>
        <taxon>Nicotianeae</taxon>
        <taxon>Nicotiana</taxon>
    </lineage>
</organism>
<evidence type="ECO:0000259" key="3">
    <source>
        <dbReference type="Pfam" id="PF01419"/>
    </source>
</evidence>
<dbReference type="Proteomes" id="UP000189701">
    <property type="component" value="Unplaced"/>
</dbReference>
<dbReference type="InterPro" id="IPR001229">
    <property type="entry name" value="Jacalin-like_lectin_dom"/>
</dbReference>
<accession>A0A1U7YYI7</accession>
<protein>
    <submittedName>
        <fullName evidence="5">Inactive protein RESTRICTED TEV MOVEMENT 1-like</fullName>
    </submittedName>
</protein>
<dbReference type="AlphaFoldDB" id="A0A1U7YYI7"/>
<dbReference type="RefSeq" id="XP_009804214.1">
    <property type="nucleotide sequence ID" value="XM_009805912.1"/>
</dbReference>
<dbReference type="Pfam" id="PF01419">
    <property type="entry name" value="Jacalin"/>
    <property type="match status" value="1"/>
</dbReference>
<dbReference type="InterPro" id="IPR036404">
    <property type="entry name" value="Jacalin-like_lectin_dom_sf"/>
</dbReference>
<evidence type="ECO:0000313" key="5">
    <source>
        <dbReference type="RefSeq" id="XP_009804214.1"/>
    </source>
</evidence>
<reference evidence="5" key="2">
    <citation type="submission" date="2025-08" db="UniProtKB">
        <authorList>
            <consortium name="RefSeq"/>
        </authorList>
    </citation>
    <scope>IDENTIFICATION</scope>
    <source>
        <tissue evidence="5">Leaf</tissue>
    </source>
</reference>
<feature type="domain" description="Jacalin-type lectin" evidence="3">
    <location>
        <begin position="15"/>
        <end position="61"/>
    </location>
</feature>
<comment type="similarity">
    <text evidence="1">Belongs to the jacalin lectin family.</text>
</comment>
<keyword evidence="2" id="KW-0430">Lectin</keyword>
<evidence type="ECO:0000256" key="2">
    <source>
        <dbReference type="ARBA" id="ARBA00022734"/>
    </source>
</evidence>
<proteinExistence type="inferred from homology"/>
<dbReference type="Gene3D" id="2.100.10.30">
    <property type="entry name" value="Jacalin-like lectin domain"/>
    <property type="match status" value="1"/>
</dbReference>
<gene>
    <name evidence="5" type="primary">LOC104249476</name>
</gene>
<dbReference type="GO" id="GO:0030246">
    <property type="term" value="F:carbohydrate binding"/>
    <property type="evidence" value="ECO:0007669"/>
    <property type="project" value="UniProtKB-KW"/>
</dbReference>
<dbReference type="GeneID" id="104249476"/>
<dbReference type="KEGG" id="nsy:104249476"/>
<name>A0A1U7YYI7_NICSY</name>
<reference evidence="4" key="1">
    <citation type="journal article" date="2013" name="Genome Biol.">
        <title>Reference genomes and transcriptomes of Nicotiana sylvestris and Nicotiana tomentosiformis.</title>
        <authorList>
            <person name="Sierro N."/>
            <person name="Battey J.N."/>
            <person name="Ouadi S."/>
            <person name="Bovet L."/>
            <person name="Goepfert S."/>
            <person name="Bakaher N."/>
            <person name="Peitsch M.C."/>
            <person name="Ivanov N.V."/>
        </authorList>
    </citation>
    <scope>NUCLEOTIDE SEQUENCE [LARGE SCALE GENOMIC DNA]</scope>
</reference>
<evidence type="ECO:0000313" key="4">
    <source>
        <dbReference type="Proteomes" id="UP000189701"/>
    </source>
</evidence>
<sequence length="110" mass="11950">MNMIKVGPVGGQEGTVQFLFVESGNFVLSDIHGAAHNKNFTKVVLDYPSEFLTWVSGSYHGTGNDRSFGGIYGTKTDQAIESIGVYVKPITSSMITSTGSRVKVKREEED</sequence>